<organism evidence="2 3">
    <name type="scientific">Phaeodactylibacter xiamenensis</name>
    <dbReference type="NCBI Taxonomy" id="1524460"/>
    <lineage>
        <taxon>Bacteria</taxon>
        <taxon>Pseudomonadati</taxon>
        <taxon>Bacteroidota</taxon>
        <taxon>Saprospiria</taxon>
        <taxon>Saprospirales</taxon>
        <taxon>Haliscomenobacteraceae</taxon>
        <taxon>Phaeodactylibacter</taxon>
    </lineage>
</organism>
<sequence length="888" mass="97647">MRLWVLRLQHLVILLALTVLYLRGGQLNVLVNDDLLIDVDYAFEAGSNIILNHNVIVYINDGSILNNIAPTLTITQSTVLPCGGSWREIRVDEPSAGLIIKNSNVSGSINGVIATESTSLQITNSSFTDFSKFGFRISGLPNQVESPSNQLTFTGNSFTDIRRPLHLEYIDAPISIGQDNSFITAPPFFPPFTSDELTAITINDCRAVSIAENNYIERYYAGIFTYGAPGTNNHLVIDGLEVNGLLANFISDSHAICTRCPFDQLTGIGAGVNLRVQNSSFQSVKETIRAWVPDGGYFHMLDNEFTNNGIYNPTLDLGIGYLAVINGNSLGSIQIHRNRTTNKAFGLGVQLNTPLWHAGRTALTIEGNDFTTDIDACLELSLLSGGIIKDNIFRSLGTDVIYSINTDRIVILDNHVTSTLGNGQGDGGIFLNNCQSCFLSCNYTQNGGAGLSFFENCDGATILRNTMNNHIRGLSVYSVDGVGLVGQQPYHENVWNGGSTAEASLESVFVPNIPFFFKIANQFTVGSNTGNLWPSPIIPTQSSNGTSTDWFHLDPNGSLPQACSESNEEPIERMTAFDKEGIIGEGVMFPINSEGKYRDATFNLYRKLTDYPEWLDATNQSWYNSVNTTSFQSRYAVYNKQKHLEDLVELANFSTIRDELSDALVEIAQCDNGSNNNNKALRIADAQQKQDLLIEAEQVYRNALLSEIEAIQSDLENWVPEEPADDLLKQVLTIYYDNLYVPFNDYPQSDQEIIASTAGLCVTEYGEAVYLANAIANTLFEYNAIEACSGQSALKKANVPSVAEGVNQKQLSVYPSPSKGFATVDVSVKQSASLRVYNLIGQIIESQMLAEGDQSLRLDLSTQNDGMYLIEVQLKNGERYVEKLLLQR</sequence>
<dbReference type="STRING" id="1524460.IX84_25885"/>
<accession>A0A098RZI0</accession>
<comment type="caution">
    <text evidence="2">The sequence shown here is derived from an EMBL/GenBank/DDBJ whole genome shotgun (WGS) entry which is preliminary data.</text>
</comment>
<proteinExistence type="predicted"/>
<dbReference type="InterPro" id="IPR012334">
    <property type="entry name" value="Pectin_lyas_fold"/>
</dbReference>
<dbReference type="EMBL" id="JPOS01000084">
    <property type="protein sequence ID" value="KGE85549.1"/>
    <property type="molecule type" value="Genomic_DNA"/>
</dbReference>
<dbReference type="NCBIfam" id="TIGR04183">
    <property type="entry name" value="Por_Secre_tail"/>
    <property type="match status" value="1"/>
</dbReference>
<reference evidence="2 3" key="1">
    <citation type="journal article" date="2014" name="Int. J. Syst. Evol. Microbiol.">
        <title>Phaeodactylibacter xiamenensis gen. nov., sp. nov., a member of the family Saprospiraceae isolated from the marine alga Phaeodactylum tricornutum.</title>
        <authorList>
            <person name="Chen Z.Jr."/>
            <person name="Lei X."/>
            <person name="Lai Q."/>
            <person name="Li Y."/>
            <person name="Zhang B."/>
            <person name="Zhang J."/>
            <person name="Zhang H."/>
            <person name="Yang L."/>
            <person name="Zheng W."/>
            <person name="Tian Y."/>
            <person name="Yu Z."/>
            <person name="Xu H.Jr."/>
            <person name="Zheng T."/>
        </authorList>
    </citation>
    <scope>NUCLEOTIDE SEQUENCE [LARGE SCALE GENOMIC DNA]</scope>
    <source>
        <strain evidence="2 3">KD52</strain>
    </source>
</reference>
<evidence type="ECO:0000313" key="2">
    <source>
        <dbReference type="EMBL" id="KGE85549.1"/>
    </source>
</evidence>
<dbReference type="InterPro" id="IPR011050">
    <property type="entry name" value="Pectin_lyase_fold/virulence"/>
</dbReference>
<dbReference type="AlphaFoldDB" id="A0A098RZI0"/>
<gene>
    <name evidence="2" type="ORF">IX84_25885</name>
</gene>
<dbReference type="OrthoDB" id="8781670at2"/>
<dbReference type="InterPro" id="IPR006626">
    <property type="entry name" value="PbH1"/>
</dbReference>
<dbReference type="SUPFAM" id="SSF51126">
    <property type="entry name" value="Pectin lyase-like"/>
    <property type="match status" value="2"/>
</dbReference>
<keyword evidence="3" id="KW-1185">Reference proteome</keyword>
<dbReference type="Gene3D" id="2.160.20.10">
    <property type="entry name" value="Single-stranded right-handed beta-helix, Pectin lyase-like"/>
    <property type="match status" value="1"/>
</dbReference>
<name>A0A098RZI0_9BACT</name>
<feature type="domain" description="Secretion system C-terminal sorting" evidence="1">
    <location>
        <begin position="813"/>
        <end position="884"/>
    </location>
</feature>
<protein>
    <recommendedName>
        <fullName evidence="1">Secretion system C-terminal sorting domain-containing protein</fullName>
    </recommendedName>
</protein>
<evidence type="ECO:0000259" key="1">
    <source>
        <dbReference type="Pfam" id="PF18962"/>
    </source>
</evidence>
<dbReference type="InterPro" id="IPR026444">
    <property type="entry name" value="Secre_tail"/>
</dbReference>
<dbReference type="RefSeq" id="WP_044227388.1">
    <property type="nucleotide sequence ID" value="NZ_JBKAGJ010000003.1"/>
</dbReference>
<evidence type="ECO:0000313" key="3">
    <source>
        <dbReference type="Proteomes" id="UP000029736"/>
    </source>
</evidence>
<dbReference type="Proteomes" id="UP000029736">
    <property type="component" value="Unassembled WGS sequence"/>
</dbReference>
<dbReference type="Pfam" id="PF18962">
    <property type="entry name" value="Por_Secre_tail"/>
    <property type="match status" value="1"/>
</dbReference>
<dbReference type="SMART" id="SM00710">
    <property type="entry name" value="PbH1"/>
    <property type="match status" value="5"/>
</dbReference>